<protein>
    <submittedName>
        <fullName evidence="1">Uncharacterized protein</fullName>
    </submittedName>
</protein>
<keyword evidence="2" id="KW-1185">Reference proteome</keyword>
<dbReference type="RefSeq" id="XP_062724431.1">
    <property type="nucleotide sequence ID" value="XM_062868805.1"/>
</dbReference>
<dbReference type="EMBL" id="JAUDZG010000002">
    <property type="protein sequence ID" value="KAK3308651.1"/>
    <property type="molecule type" value="Genomic_DNA"/>
</dbReference>
<gene>
    <name evidence="1" type="ORF">B0T15DRAFT_524885</name>
</gene>
<accession>A0AAJ0GYS4</accession>
<comment type="caution">
    <text evidence="1">The sequence shown here is derived from an EMBL/GenBank/DDBJ whole genome shotgun (WGS) entry which is preliminary data.</text>
</comment>
<sequence>MGGQSRQLESTASFLFEGPRERRIVRCVVCTMLLRSKSAVQLYLASSAPKGASSREERALRGRVSCCLSSSGSIVITVFLCPVEDLLEPSVSSSPYNWPCLLQCPTTYPEPHCRTEALGQELVDRFNVRSGAGHRVRICVWRRCCENQFGAA</sequence>
<proteinExistence type="predicted"/>
<reference evidence="1" key="2">
    <citation type="submission" date="2023-06" db="EMBL/GenBank/DDBJ databases">
        <authorList>
            <consortium name="Lawrence Berkeley National Laboratory"/>
            <person name="Mondo S.J."/>
            <person name="Hensen N."/>
            <person name="Bonometti L."/>
            <person name="Westerberg I."/>
            <person name="Brannstrom I.O."/>
            <person name="Guillou S."/>
            <person name="Cros-Aarteil S."/>
            <person name="Calhoun S."/>
            <person name="Haridas S."/>
            <person name="Kuo A."/>
            <person name="Pangilinan J."/>
            <person name="Riley R."/>
            <person name="Labutti K."/>
            <person name="Andreopoulos B."/>
            <person name="Lipzen A."/>
            <person name="Chen C."/>
            <person name="Yanf M."/>
            <person name="Daum C."/>
            <person name="Ng V."/>
            <person name="Clum A."/>
            <person name="Steindorff A."/>
            <person name="Ohm R."/>
            <person name="Martin F."/>
            <person name="Silar P."/>
            <person name="Natvig D."/>
            <person name="Lalanne C."/>
            <person name="Gautier V."/>
            <person name="Ament-Velasquez S.L."/>
            <person name="Kruys A."/>
            <person name="Hutchinson M.I."/>
            <person name="Powell A.J."/>
            <person name="Barry K."/>
            <person name="Miller A.N."/>
            <person name="Grigoriev I.V."/>
            <person name="Debuchy R."/>
            <person name="Gladieux P."/>
            <person name="Thoren M.H."/>
            <person name="Johannesson H."/>
        </authorList>
    </citation>
    <scope>NUCLEOTIDE SEQUENCE</scope>
    <source>
        <strain evidence="1">CBS 333.67</strain>
    </source>
</reference>
<dbReference type="Proteomes" id="UP001273166">
    <property type="component" value="Unassembled WGS sequence"/>
</dbReference>
<organism evidence="1 2">
    <name type="scientific">Chaetomium strumarium</name>
    <dbReference type="NCBI Taxonomy" id="1170767"/>
    <lineage>
        <taxon>Eukaryota</taxon>
        <taxon>Fungi</taxon>
        <taxon>Dikarya</taxon>
        <taxon>Ascomycota</taxon>
        <taxon>Pezizomycotina</taxon>
        <taxon>Sordariomycetes</taxon>
        <taxon>Sordariomycetidae</taxon>
        <taxon>Sordariales</taxon>
        <taxon>Chaetomiaceae</taxon>
        <taxon>Chaetomium</taxon>
    </lineage>
</organism>
<evidence type="ECO:0000313" key="2">
    <source>
        <dbReference type="Proteomes" id="UP001273166"/>
    </source>
</evidence>
<reference evidence="1" key="1">
    <citation type="journal article" date="2023" name="Mol. Phylogenet. Evol.">
        <title>Genome-scale phylogeny and comparative genomics of the fungal order Sordariales.</title>
        <authorList>
            <person name="Hensen N."/>
            <person name="Bonometti L."/>
            <person name="Westerberg I."/>
            <person name="Brannstrom I.O."/>
            <person name="Guillou S."/>
            <person name="Cros-Aarteil S."/>
            <person name="Calhoun S."/>
            <person name="Haridas S."/>
            <person name="Kuo A."/>
            <person name="Mondo S."/>
            <person name="Pangilinan J."/>
            <person name="Riley R."/>
            <person name="LaButti K."/>
            <person name="Andreopoulos B."/>
            <person name="Lipzen A."/>
            <person name="Chen C."/>
            <person name="Yan M."/>
            <person name="Daum C."/>
            <person name="Ng V."/>
            <person name="Clum A."/>
            <person name="Steindorff A."/>
            <person name="Ohm R.A."/>
            <person name="Martin F."/>
            <person name="Silar P."/>
            <person name="Natvig D.O."/>
            <person name="Lalanne C."/>
            <person name="Gautier V."/>
            <person name="Ament-Velasquez S.L."/>
            <person name="Kruys A."/>
            <person name="Hutchinson M.I."/>
            <person name="Powell A.J."/>
            <person name="Barry K."/>
            <person name="Miller A.N."/>
            <person name="Grigoriev I.V."/>
            <person name="Debuchy R."/>
            <person name="Gladieux P."/>
            <person name="Hiltunen Thoren M."/>
            <person name="Johannesson H."/>
        </authorList>
    </citation>
    <scope>NUCLEOTIDE SEQUENCE</scope>
    <source>
        <strain evidence="1">CBS 333.67</strain>
    </source>
</reference>
<name>A0AAJ0GYS4_9PEZI</name>
<dbReference type="AlphaFoldDB" id="A0AAJ0GYS4"/>
<evidence type="ECO:0000313" key="1">
    <source>
        <dbReference type="EMBL" id="KAK3308651.1"/>
    </source>
</evidence>
<dbReference type="GeneID" id="87887634"/>